<dbReference type="EMBL" id="CP099425">
    <property type="protein sequence ID" value="USW56172.1"/>
    <property type="molecule type" value="Genomic_DNA"/>
</dbReference>
<reference evidence="1" key="1">
    <citation type="submission" date="2022-06" db="EMBL/GenBank/DDBJ databases">
        <title>Complete genome sequences of two strains of the flax pathogen Septoria linicola.</title>
        <authorList>
            <person name="Lapalu N."/>
            <person name="Simon A."/>
            <person name="Demenou B."/>
            <person name="Paumier D."/>
            <person name="Guillot M.-P."/>
            <person name="Gout L."/>
            <person name="Valade R."/>
        </authorList>
    </citation>
    <scope>NUCLEOTIDE SEQUENCE</scope>
    <source>
        <strain evidence="1">SE15195</strain>
    </source>
</reference>
<sequence length="120" mass="13884">MPSANLAPQPARQVSEWSGDKLRVQHIMALIPGCEVRVLIGNMEKGGWEAIYFIITKIKNGTHWGITQPRYRFDDYIGLANGETMTFRRKHILEIPLRKSWQPRAYVKATKHLPVNERED</sequence>
<keyword evidence="2" id="KW-1185">Reference proteome</keyword>
<evidence type="ECO:0000313" key="2">
    <source>
        <dbReference type="Proteomes" id="UP001056384"/>
    </source>
</evidence>
<protein>
    <submittedName>
        <fullName evidence="1">Uncharacterized protein</fullName>
    </submittedName>
</protein>
<gene>
    <name evidence="1" type="ORF">Slin15195_G094910</name>
</gene>
<organism evidence="1 2">
    <name type="scientific">Septoria linicola</name>
    <dbReference type="NCBI Taxonomy" id="215465"/>
    <lineage>
        <taxon>Eukaryota</taxon>
        <taxon>Fungi</taxon>
        <taxon>Dikarya</taxon>
        <taxon>Ascomycota</taxon>
        <taxon>Pezizomycotina</taxon>
        <taxon>Dothideomycetes</taxon>
        <taxon>Dothideomycetidae</taxon>
        <taxon>Mycosphaerellales</taxon>
        <taxon>Mycosphaerellaceae</taxon>
        <taxon>Septoria</taxon>
    </lineage>
</organism>
<proteinExistence type="predicted"/>
<name>A0A9Q9B2F0_9PEZI</name>
<dbReference type="AlphaFoldDB" id="A0A9Q9B2F0"/>
<dbReference type="Proteomes" id="UP001056384">
    <property type="component" value="Chromosome 8"/>
</dbReference>
<evidence type="ECO:0000313" key="1">
    <source>
        <dbReference type="EMBL" id="USW56172.1"/>
    </source>
</evidence>
<accession>A0A9Q9B2F0</accession>